<dbReference type="InterPro" id="IPR053888">
    <property type="entry name" value="MRM3-like_sub_bind"/>
</dbReference>
<keyword evidence="3 5" id="KW-0808">Transferase</keyword>
<dbReference type="GO" id="GO:0006396">
    <property type="term" value="P:RNA processing"/>
    <property type="evidence" value="ECO:0007669"/>
    <property type="project" value="InterPro"/>
</dbReference>
<dbReference type="InterPro" id="IPR029026">
    <property type="entry name" value="tRNA_m1G_MTases_N"/>
</dbReference>
<dbReference type="InterPro" id="IPR001537">
    <property type="entry name" value="SpoU_MeTrfase"/>
</dbReference>
<dbReference type="CDD" id="cd18095">
    <property type="entry name" value="SpoU-like_rRNA-MTase"/>
    <property type="match status" value="1"/>
</dbReference>
<dbReference type="GO" id="GO:0005737">
    <property type="term" value="C:cytoplasm"/>
    <property type="evidence" value="ECO:0007669"/>
    <property type="project" value="UniProtKB-ARBA"/>
</dbReference>
<accession>Q820P1</accession>
<dbReference type="RefSeq" id="WP_011111387.1">
    <property type="nucleotide sequence ID" value="NC_004757.1"/>
</dbReference>
<proteinExistence type="inferred from homology"/>
<dbReference type="InterPro" id="IPR013123">
    <property type="entry name" value="SpoU_subst-bd"/>
</dbReference>
<organism evidence="5 6">
    <name type="scientific">Nitrosomonas europaea (strain ATCC 19718 / CIP 103999 / KCTC 2705 / NBRC 14298)</name>
    <dbReference type="NCBI Taxonomy" id="228410"/>
    <lineage>
        <taxon>Bacteria</taxon>
        <taxon>Pseudomonadati</taxon>
        <taxon>Pseudomonadota</taxon>
        <taxon>Betaproteobacteria</taxon>
        <taxon>Nitrosomonadales</taxon>
        <taxon>Nitrosomonadaceae</taxon>
        <taxon>Nitrosomonas</taxon>
    </lineage>
</organism>
<dbReference type="STRING" id="228410.NE0775"/>
<dbReference type="HOGENOM" id="CLU_021322_3_2_4"/>
<dbReference type="SUPFAM" id="SSF75217">
    <property type="entry name" value="alpha/beta knot"/>
    <property type="match status" value="1"/>
</dbReference>
<feature type="domain" description="RNA 2-O ribose methyltransferase substrate binding" evidence="4">
    <location>
        <begin position="32"/>
        <end position="110"/>
    </location>
</feature>
<dbReference type="KEGG" id="neu:NE0775"/>
<evidence type="ECO:0000313" key="6">
    <source>
        <dbReference type="Proteomes" id="UP000001416"/>
    </source>
</evidence>
<dbReference type="Pfam" id="PF22435">
    <property type="entry name" value="MRM3-like_sub_bind"/>
    <property type="match status" value="1"/>
</dbReference>
<reference evidence="5 6" key="1">
    <citation type="journal article" date="2003" name="J. Bacteriol.">
        <title>Complete genome sequence of the ammonia-oxidizing bacterium and obligate chemolithoautotroph Nitrosomonas europaea.</title>
        <authorList>
            <person name="Chain P."/>
            <person name="Lamerdin J."/>
            <person name="Larimer F."/>
            <person name="Regala W."/>
            <person name="Land M."/>
            <person name="Hauser L."/>
            <person name="Hooper A."/>
            <person name="Klotz M."/>
            <person name="Norton J."/>
            <person name="Sayavedra-Soto L."/>
            <person name="Arciero D."/>
            <person name="Hommes N."/>
            <person name="Whittaker M."/>
            <person name="Arp D."/>
        </authorList>
    </citation>
    <scope>NUCLEOTIDE SEQUENCE [LARGE SCALE GENOMIC DNA]</scope>
    <source>
        <strain evidence="6">ATCC 19718 / CIP 103999 / KCTC 2705 / NBRC 14298</strain>
    </source>
</reference>
<dbReference type="SMART" id="SM00967">
    <property type="entry name" value="SpoU_sub_bind"/>
    <property type="match status" value="1"/>
</dbReference>
<dbReference type="InterPro" id="IPR029064">
    <property type="entry name" value="Ribosomal_eL30-like_sf"/>
</dbReference>
<dbReference type="Pfam" id="PF00588">
    <property type="entry name" value="SpoU_methylase"/>
    <property type="match status" value="1"/>
</dbReference>
<dbReference type="Gene3D" id="3.30.1330.30">
    <property type="match status" value="1"/>
</dbReference>
<dbReference type="PhylomeDB" id="Q820P1"/>
<name>Q820P1_NITEU</name>
<dbReference type="EMBL" id="AL954747">
    <property type="protein sequence ID" value="CAD84686.1"/>
    <property type="molecule type" value="Genomic_DNA"/>
</dbReference>
<gene>
    <name evidence="5" type="ordered locus">NE0775</name>
</gene>
<dbReference type="OrthoDB" id="9794400at2"/>
<evidence type="ECO:0000256" key="3">
    <source>
        <dbReference type="ARBA" id="ARBA00022679"/>
    </source>
</evidence>
<keyword evidence="6" id="KW-1185">Reference proteome</keyword>
<evidence type="ECO:0000256" key="1">
    <source>
        <dbReference type="ARBA" id="ARBA00007228"/>
    </source>
</evidence>
<dbReference type="Gene3D" id="3.40.1280.10">
    <property type="match status" value="1"/>
</dbReference>
<evidence type="ECO:0000256" key="2">
    <source>
        <dbReference type="ARBA" id="ARBA00022603"/>
    </source>
</evidence>
<sequence>MRHITSREHPLFKKLFKLQHSARQRHDEGMTLLDGIHLLQSCLASGKTPVLLIVSESGSQHPEISQLLIHIDKDPQKTDCLMLSDTLFNQISPVKTPVGILALIDIPQHTLPADTYQNSFSILLEGIQDPGNLGSMLRSAAAAGVEGVFLSSDCADAWSPKTLRAGMGAHFSLKIHENVDLIQVARQFAGNVVATTLHDASNLFHTDLRGAVVFVFGNEGGGISEELLETVHQRVMIPMPGCTESLNVATAAAICLFEKVRQDTCAGDSHENSMGSR</sequence>
<evidence type="ECO:0000259" key="4">
    <source>
        <dbReference type="SMART" id="SM00967"/>
    </source>
</evidence>
<dbReference type="InterPro" id="IPR029028">
    <property type="entry name" value="Alpha/beta_knot_MTases"/>
</dbReference>
<dbReference type="eggNOG" id="COG0566">
    <property type="taxonomic scope" value="Bacteria"/>
</dbReference>
<comment type="similarity">
    <text evidence="1">Belongs to the class IV-like SAM-binding methyltransferase superfamily. RNA methyltransferase TrmH family.</text>
</comment>
<dbReference type="AlphaFoldDB" id="Q820P1"/>
<dbReference type="GO" id="GO:0032259">
    <property type="term" value="P:methylation"/>
    <property type="evidence" value="ECO:0007669"/>
    <property type="project" value="UniProtKB-KW"/>
</dbReference>
<dbReference type="Proteomes" id="UP000001416">
    <property type="component" value="Chromosome"/>
</dbReference>
<evidence type="ECO:0000313" key="5">
    <source>
        <dbReference type="EMBL" id="CAD84686.1"/>
    </source>
</evidence>
<dbReference type="InterPro" id="IPR051259">
    <property type="entry name" value="rRNA_Methyltransferase"/>
</dbReference>
<dbReference type="GO" id="GO:0008173">
    <property type="term" value="F:RNA methyltransferase activity"/>
    <property type="evidence" value="ECO:0007669"/>
    <property type="project" value="InterPro"/>
</dbReference>
<dbReference type="PANTHER" id="PTHR43191:SF2">
    <property type="entry name" value="RRNA METHYLTRANSFERASE 3, MITOCHONDRIAL"/>
    <property type="match status" value="1"/>
</dbReference>
<dbReference type="GeneID" id="87103968"/>
<keyword evidence="2 5" id="KW-0489">Methyltransferase</keyword>
<dbReference type="PANTHER" id="PTHR43191">
    <property type="entry name" value="RRNA METHYLTRANSFERASE 3"/>
    <property type="match status" value="1"/>
</dbReference>
<dbReference type="GO" id="GO:0003723">
    <property type="term" value="F:RNA binding"/>
    <property type="evidence" value="ECO:0007669"/>
    <property type="project" value="InterPro"/>
</dbReference>
<dbReference type="SUPFAM" id="SSF55315">
    <property type="entry name" value="L30e-like"/>
    <property type="match status" value="1"/>
</dbReference>
<protein>
    <submittedName>
        <fullName evidence="5">tRNA/rRNA methyltransferase (SpoU)</fullName>
        <ecNumber evidence="5">2.1.1.-</ecNumber>
    </submittedName>
</protein>
<dbReference type="EC" id="2.1.1.-" evidence="5"/>